<dbReference type="RefSeq" id="XP_029232194.1">
    <property type="nucleotide sequence ID" value="XM_029367733.1"/>
</dbReference>
<accession>A0A3R7P0S5</accession>
<evidence type="ECO:0000256" key="1">
    <source>
        <dbReference type="SAM" id="MobiDB-lite"/>
    </source>
</evidence>
<dbReference type="InterPro" id="IPR028939">
    <property type="entry name" value="P5C_Rdtase_cat_N"/>
</dbReference>
<dbReference type="EMBL" id="MKKU01000021">
    <property type="protein sequence ID" value="RNF26988.1"/>
    <property type="molecule type" value="Genomic_DNA"/>
</dbReference>
<comment type="caution">
    <text evidence="3">The sequence shown here is derived from an EMBL/GenBank/DDBJ whole genome shotgun (WGS) entry which is preliminary data.</text>
</comment>
<evidence type="ECO:0000313" key="4">
    <source>
        <dbReference type="Proteomes" id="UP000284403"/>
    </source>
</evidence>
<name>A0A3R7P0S5_9TRYP</name>
<evidence type="ECO:0000313" key="3">
    <source>
        <dbReference type="EMBL" id="RNF26988.1"/>
    </source>
</evidence>
<dbReference type="AlphaFoldDB" id="A0A3R7P0S5"/>
<feature type="domain" description="Pyrroline-5-carboxylate reductase catalytic N-terminal" evidence="2">
    <location>
        <begin position="153"/>
        <end position="230"/>
    </location>
</feature>
<gene>
    <name evidence="3" type="ORF">Tco025E_00793</name>
</gene>
<organism evidence="3 4">
    <name type="scientific">Trypanosoma conorhini</name>
    <dbReference type="NCBI Taxonomy" id="83891"/>
    <lineage>
        <taxon>Eukaryota</taxon>
        <taxon>Discoba</taxon>
        <taxon>Euglenozoa</taxon>
        <taxon>Kinetoplastea</taxon>
        <taxon>Metakinetoplastina</taxon>
        <taxon>Trypanosomatida</taxon>
        <taxon>Trypanosomatidae</taxon>
        <taxon>Trypanosoma</taxon>
    </lineage>
</organism>
<evidence type="ECO:0000259" key="2">
    <source>
        <dbReference type="Pfam" id="PF03807"/>
    </source>
</evidence>
<protein>
    <recommendedName>
        <fullName evidence="2">Pyrroline-5-carboxylate reductase catalytic N-terminal domain-containing protein</fullName>
    </recommendedName>
</protein>
<proteinExistence type="predicted"/>
<reference evidence="3 4" key="1">
    <citation type="journal article" date="2018" name="BMC Genomics">
        <title>Genomic comparison of Trypanosoma conorhini and Trypanosoma rangeli to Trypanosoma cruzi strains of high and low virulence.</title>
        <authorList>
            <person name="Bradwell K.R."/>
            <person name="Koparde V.N."/>
            <person name="Matveyev A.V."/>
            <person name="Serrano M.G."/>
            <person name="Alves J.M."/>
            <person name="Parikh H."/>
            <person name="Huang B."/>
            <person name="Lee V."/>
            <person name="Espinosa-Alvarez O."/>
            <person name="Ortiz P.A."/>
            <person name="Costa-Martins A.G."/>
            <person name="Teixeira M.M."/>
            <person name="Buck G.A."/>
        </authorList>
    </citation>
    <scope>NUCLEOTIDE SEQUENCE [LARGE SCALE GENOMIC DNA]</scope>
    <source>
        <strain evidence="3 4">025E</strain>
    </source>
</reference>
<feature type="region of interest" description="Disordered" evidence="1">
    <location>
        <begin position="242"/>
        <end position="262"/>
    </location>
</feature>
<keyword evidence="4" id="KW-1185">Reference proteome</keyword>
<sequence length="576" mass="63889">MQETTKHLLDGVVGMTCVDPTLHTSVSAAPLVVSIITQQCLYLCHTASSCQALLNEGDSSFWQIMRHVAEARARYVALRAPPPPKPLRKRVEPRSEEPPQPSADPLRDTDSTSSHHSSRSSESCVEEGRFSPARPPLTLPRLQLMLSPLEFRVVVAGGGRVGRAIVERLLQASYLIHPSRITIITRQPETVAQFAVRGVHCTGRTEGRQALLECHVLIVACQQTQFYDFASIYCPFRTQKPAGPPRKAGGDSEAEQDKLSTKRRLRRVKKRTLRDVVDKWRTIEDNDYADNVPGATLTQLLKPGTFVFSCCAALETRKIAKELGHLDPLVVNADVDLDAVHAAAQQLQSGKEDFRSAYIQRVKLEGNSFLTALNVLQQKYLNGDAPSADFVSRDILQDPYSAELRMQGRRPRPPPPPSMAKVLRGEGVSGSTSFLLRVWRALRCFVVVRVASLKVAEHRLFTYLQRVGPLLGPVLVALPTSSQARVVEVLGDALNRKANEDDDEGAALEARPLVKLDKRVVMACDSDSDSDDDNDHEVPHAARELARLIACFPQVFEKEEVALQQLREEYIAVTER</sequence>
<dbReference type="Pfam" id="PF03807">
    <property type="entry name" value="F420_oxidored"/>
    <property type="match status" value="1"/>
</dbReference>
<dbReference type="Proteomes" id="UP000284403">
    <property type="component" value="Unassembled WGS sequence"/>
</dbReference>
<feature type="region of interest" description="Disordered" evidence="1">
    <location>
        <begin position="79"/>
        <end position="132"/>
    </location>
</feature>
<dbReference type="GeneID" id="40314404"/>
<dbReference type="Gene3D" id="3.40.50.720">
    <property type="entry name" value="NAD(P)-binding Rossmann-like Domain"/>
    <property type="match status" value="1"/>
</dbReference>
<dbReference type="OrthoDB" id="248224at2759"/>